<evidence type="ECO:0000256" key="1">
    <source>
        <dbReference type="ARBA" id="ARBA00022729"/>
    </source>
</evidence>
<dbReference type="AlphaFoldDB" id="A0A2S0MGA7"/>
<dbReference type="Pfam" id="PF00496">
    <property type="entry name" value="SBP_bac_5"/>
    <property type="match status" value="1"/>
</dbReference>
<dbReference type="GO" id="GO:0042884">
    <property type="term" value="P:microcin transport"/>
    <property type="evidence" value="ECO:0007669"/>
    <property type="project" value="TreeGrafter"/>
</dbReference>
<feature type="domain" description="Solute-binding protein family 5" evidence="3">
    <location>
        <begin position="103"/>
        <end position="508"/>
    </location>
</feature>
<name>A0A2S0MGA7_9BURK</name>
<dbReference type="GO" id="GO:0043190">
    <property type="term" value="C:ATP-binding cassette (ABC) transporter complex"/>
    <property type="evidence" value="ECO:0007669"/>
    <property type="project" value="InterPro"/>
</dbReference>
<keyword evidence="1 2" id="KW-0732">Signal</keyword>
<dbReference type="GO" id="GO:1904680">
    <property type="term" value="F:peptide transmembrane transporter activity"/>
    <property type="evidence" value="ECO:0007669"/>
    <property type="project" value="TreeGrafter"/>
</dbReference>
<sequence>MRILWLWLAFLSAAPAWGAHAYAQFGDIKYPPGFTHFDYVNPNAPKGGEFRMVPPTRPSNFDKFNPYTLKGNAPYGLSSGGLGYSLVFESLLTGNNEERTTAYGLLAEDVTSAPDDLSVTFRLNPKARFSNGQPVLAADVVHSFQTLTSKYVTPSYPAVLSQVKRAVALDQRTVRFDFAAPDRTLPLIVGGLPIFSREWGKGKPFDQVTNELPIGSGPYLIPTPALGRDITYVRDKNYWGADLPVRKGQFNFDRITFKIYLDQTAQFEGLKAGEIDFMREFTSRNWARQYYGRVFDRGDVVKRAFENQNPAMYQATLLNLRNPKFKDIRVRRALGLAFDFQWLNRQLFYGIYSRTEDFFPNSEFQAKGLPGPDELALLEPWRAKLRPEVFGPAVVMPSTDPPSSLRDNLVKARALLAEAGWTYRDGALRNAKGEAFTMEFLNDQPSLARVLAPYQAALRKLGITLSIRTVDYALSQQRMDNFDYEVTSINMPPLADMPASTLRDVFGSQAAKTPGSSNYSGISDPVVDALIVKVGAARTHDELTAAMRALDRVLTHGYYTIPQYYGKAFLIGYRPRPFVLPPTVPPYYEADGWAIATWWASPSNP</sequence>
<feature type="signal peptide" evidence="2">
    <location>
        <begin position="1"/>
        <end position="21"/>
    </location>
</feature>
<proteinExistence type="predicted"/>
<feature type="chain" id="PRO_5015552436" evidence="2">
    <location>
        <begin position="22"/>
        <end position="605"/>
    </location>
</feature>
<dbReference type="SUPFAM" id="SSF53850">
    <property type="entry name" value="Periplasmic binding protein-like II"/>
    <property type="match status" value="1"/>
</dbReference>
<dbReference type="RefSeq" id="WP_106703467.1">
    <property type="nucleotide sequence ID" value="NZ_CP027666.1"/>
</dbReference>
<evidence type="ECO:0000313" key="5">
    <source>
        <dbReference type="Proteomes" id="UP000239709"/>
    </source>
</evidence>
<reference evidence="4 5" key="1">
    <citation type="submission" date="2018-03" db="EMBL/GenBank/DDBJ databases">
        <title>Genome sequencing of Ottowia sp.</title>
        <authorList>
            <person name="Kim S.-J."/>
            <person name="Heo J."/>
            <person name="Kwon S.-W."/>
        </authorList>
    </citation>
    <scope>NUCLEOTIDE SEQUENCE [LARGE SCALE GENOMIC DNA]</scope>
    <source>
        <strain evidence="4 5">KADR8-3</strain>
    </source>
</reference>
<dbReference type="PIRSF" id="PIRSF002741">
    <property type="entry name" value="MppA"/>
    <property type="match status" value="1"/>
</dbReference>
<dbReference type="Gene3D" id="3.40.190.10">
    <property type="entry name" value="Periplasmic binding protein-like II"/>
    <property type="match status" value="1"/>
</dbReference>
<evidence type="ECO:0000313" key="4">
    <source>
        <dbReference type="EMBL" id="AVO34918.1"/>
    </source>
</evidence>
<dbReference type="PANTHER" id="PTHR30290:SF64">
    <property type="entry name" value="ABC TRANSPORTER PERIPLASMIC BINDING PROTEIN"/>
    <property type="match status" value="1"/>
</dbReference>
<dbReference type="EMBL" id="CP027666">
    <property type="protein sequence ID" value="AVO34918.1"/>
    <property type="molecule type" value="Genomic_DNA"/>
</dbReference>
<dbReference type="CDD" id="cd08497">
    <property type="entry name" value="MbnE-like"/>
    <property type="match status" value="1"/>
</dbReference>
<dbReference type="InterPro" id="IPR039424">
    <property type="entry name" value="SBP_5"/>
</dbReference>
<organism evidence="4 5">
    <name type="scientific">Ottowia oryzae</name>
    <dbReference type="NCBI Taxonomy" id="2109914"/>
    <lineage>
        <taxon>Bacteria</taxon>
        <taxon>Pseudomonadati</taxon>
        <taxon>Pseudomonadota</taxon>
        <taxon>Betaproteobacteria</taxon>
        <taxon>Burkholderiales</taxon>
        <taxon>Comamonadaceae</taxon>
        <taxon>Ottowia</taxon>
    </lineage>
</organism>
<dbReference type="GO" id="GO:0015833">
    <property type="term" value="P:peptide transport"/>
    <property type="evidence" value="ECO:0007669"/>
    <property type="project" value="TreeGrafter"/>
</dbReference>
<dbReference type="OrthoDB" id="9803988at2"/>
<dbReference type="InterPro" id="IPR000914">
    <property type="entry name" value="SBP_5_dom"/>
</dbReference>
<dbReference type="KEGG" id="otk:C6570_12235"/>
<evidence type="ECO:0000259" key="3">
    <source>
        <dbReference type="Pfam" id="PF00496"/>
    </source>
</evidence>
<protein>
    <submittedName>
        <fullName evidence="4">ABC transporter substrate-binding protein</fullName>
    </submittedName>
</protein>
<dbReference type="GO" id="GO:0030288">
    <property type="term" value="C:outer membrane-bounded periplasmic space"/>
    <property type="evidence" value="ECO:0007669"/>
    <property type="project" value="TreeGrafter"/>
</dbReference>
<dbReference type="InterPro" id="IPR030678">
    <property type="entry name" value="Peptide/Ni-bd"/>
</dbReference>
<dbReference type="PANTHER" id="PTHR30290">
    <property type="entry name" value="PERIPLASMIC BINDING COMPONENT OF ABC TRANSPORTER"/>
    <property type="match status" value="1"/>
</dbReference>
<dbReference type="Gene3D" id="3.10.105.10">
    <property type="entry name" value="Dipeptide-binding Protein, Domain 3"/>
    <property type="match status" value="1"/>
</dbReference>
<accession>A0A2S0MGA7</accession>
<gene>
    <name evidence="4" type="ORF">C6570_12235</name>
</gene>
<dbReference type="Proteomes" id="UP000239709">
    <property type="component" value="Chromosome"/>
</dbReference>
<keyword evidence="5" id="KW-1185">Reference proteome</keyword>
<evidence type="ECO:0000256" key="2">
    <source>
        <dbReference type="SAM" id="SignalP"/>
    </source>
</evidence>